<evidence type="ECO:0000313" key="2">
    <source>
        <dbReference type="Proteomes" id="UP000607559"/>
    </source>
</evidence>
<gene>
    <name evidence="1" type="ORF">GCM10011511_21220</name>
</gene>
<protein>
    <submittedName>
        <fullName evidence="1">Uncharacterized protein</fullName>
    </submittedName>
</protein>
<evidence type="ECO:0000313" key="1">
    <source>
        <dbReference type="EMBL" id="GGA97642.1"/>
    </source>
</evidence>
<comment type="caution">
    <text evidence="1">The sequence shown here is derived from an EMBL/GenBank/DDBJ whole genome shotgun (WGS) entry which is preliminary data.</text>
</comment>
<organism evidence="1 2">
    <name type="scientific">Puia dinghuensis</name>
    <dbReference type="NCBI Taxonomy" id="1792502"/>
    <lineage>
        <taxon>Bacteria</taxon>
        <taxon>Pseudomonadati</taxon>
        <taxon>Bacteroidota</taxon>
        <taxon>Chitinophagia</taxon>
        <taxon>Chitinophagales</taxon>
        <taxon>Chitinophagaceae</taxon>
        <taxon>Puia</taxon>
    </lineage>
</organism>
<reference evidence="1" key="1">
    <citation type="journal article" date="2014" name="Int. J. Syst. Evol. Microbiol.">
        <title>Complete genome sequence of Corynebacterium casei LMG S-19264T (=DSM 44701T), isolated from a smear-ripened cheese.</title>
        <authorList>
            <consortium name="US DOE Joint Genome Institute (JGI-PGF)"/>
            <person name="Walter F."/>
            <person name="Albersmeier A."/>
            <person name="Kalinowski J."/>
            <person name="Ruckert C."/>
        </authorList>
    </citation>
    <scope>NUCLEOTIDE SEQUENCE</scope>
    <source>
        <strain evidence="1">CGMCC 1.15448</strain>
    </source>
</reference>
<proteinExistence type="predicted"/>
<dbReference type="AlphaFoldDB" id="A0A8J2XTB1"/>
<dbReference type="EMBL" id="BMJC01000002">
    <property type="protein sequence ID" value="GGA97642.1"/>
    <property type="molecule type" value="Genomic_DNA"/>
</dbReference>
<reference evidence="1" key="2">
    <citation type="submission" date="2020-09" db="EMBL/GenBank/DDBJ databases">
        <authorList>
            <person name="Sun Q."/>
            <person name="Zhou Y."/>
        </authorList>
    </citation>
    <scope>NUCLEOTIDE SEQUENCE</scope>
    <source>
        <strain evidence="1">CGMCC 1.15448</strain>
    </source>
</reference>
<sequence>MTLNPIHASTKPKNKLDMILGSGDIGTNNNNVYKEIAARIRITDLAYSRISPVLLFLVYVKYLFTEVFNEV</sequence>
<name>A0A8J2XTB1_9BACT</name>
<accession>A0A8J2XTB1</accession>
<keyword evidence="2" id="KW-1185">Reference proteome</keyword>
<dbReference type="Proteomes" id="UP000607559">
    <property type="component" value="Unassembled WGS sequence"/>
</dbReference>